<protein>
    <submittedName>
        <fullName evidence="2">Uncharacterized protein</fullName>
    </submittedName>
</protein>
<evidence type="ECO:0000313" key="3">
    <source>
        <dbReference type="Proteomes" id="UP000824120"/>
    </source>
</evidence>
<reference evidence="2 3" key="1">
    <citation type="submission" date="2020-09" db="EMBL/GenBank/DDBJ databases">
        <title>De no assembly of potato wild relative species, Solanum commersonii.</title>
        <authorList>
            <person name="Cho K."/>
        </authorList>
    </citation>
    <scope>NUCLEOTIDE SEQUENCE [LARGE SCALE GENOMIC DNA]</scope>
    <source>
        <strain evidence="2">LZ3.2</strain>
        <tissue evidence="2">Leaf</tissue>
    </source>
</reference>
<accession>A0A9J6B4B4</accession>
<dbReference type="EMBL" id="JACXVP010000001">
    <property type="protein sequence ID" value="KAG5631589.1"/>
    <property type="molecule type" value="Genomic_DNA"/>
</dbReference>
<keyword evidence="3" id="KW-1185">Reference proteome</keyword>
<evidence type="ECO:0000313" key="2">
    <source>
        <dbReference type="EMBL" id="KAG5631589.1"/>
    </source>
</evidence>
<dbReference type="Proteomes" id="UP000824120">
    <property type="component" value="Chromosome 1"/>
</dbReference>
<comment type="caution">
    <text evidence="2">The sequence shown here is derived from an EMBL/GenBank/DDBJ whole genome shotgun (WGS) entry which is preliminary data.</text>
</comment>
<organism evidence="2 3">
    <name type="scientific">Solanum commersonii</name>
    <name type="common">Commerson's wild potato</name>
    <name type="synonym">Commerson's nightshade</name>
    <dbReference type="NCBI Taxonomy" id="4109"/>
    <lineage>
        <taxon>Eukaryota</taxon>
        <taxon>Viridiplantae</taxon>
        <taxon>Streptophyta</taxon>
        <taxon>Embryophyta</taxon>
        <taxon>Tracheophyta</taxon>
        <taxon>Spermatophyta</taxon>
        <taxon>Magnoliopsida</taxon>
        <taxon>eudicotyledons</taxon>
        <taxon>Gunneridae</taxon>
        <taxon>Pentapetalae</taxon>
        <taxon>asterids</taxon>
        <taxon>lamiids</taxon>
        <taxon>Solanales</taxon>
        <taxon>Solanaceae</taxon>
        <taxon>Solanoideae</taxon>
        <taxon>Solaneae</taxon>
        <taxon>Solanum</taxon>
    </lineage>
</organism>
<name>A0A9J6B4B4_SOLCO</name>
<dbReference type="AlphaFoldDB" id="A0A9J6B4B4"/>
<proteinExistence type="predicted"/>
<feature type="region of interest" description="Disordered" evidence="1">
    <location>
        <begin position="1"/>
        <end position="77"/>
    </location>
</feature>
<feature type="compositionally biased region" description="Basic residues" evidence="1">
    <location>
        <begin position="27"/>
        <end position="44"/>
    </location>
</feature>
<gene>
    <name evidence="2" type="ORF">H5410_003306</name>
</gene>
<evidence type="ECO:0000256" key="1">
    <source>
        <dbReference type="SAM" id="MobiDB-lite"/>
    </source>
</evidence>
<sequence length="77" mass="8483">MVRTNIDMPPRKRAWDITINEGGANPSKKRRQKPQKGGKGKGKRPVSETPKHKSNSGGSQAAFSELDDDQPLQSRQA</sequence>